<feature type="compositionally biased region" description="Low complexity" evidence="1">
    <location>
        <begin position="145"/>
        <end position="166"/>
    </location>
</feature>
<feature type="compositionally biased region" description="Basic and acidic residues" evidence="1">
    <location>
        <begin position="272"/>
        <end position="285"/>
    </location>
</feature>
<evidence type="ECO:0000313" key="2">
    <source>
        <dbReference type="EMBL" id="KAL3097754.1"/>
    </source>
</evidence>
<feature type="compositionally biased region" description="Low complexity" evidence="1">
    <location>
        <begin position="1"/>
        <end position="13"/>
    </location>
</feature>
<feature type="region of interest" description="Disordered" evidence="1">
    <location>
        <begin position="111"/>
        <end position="253"/>
    </location>
</feature>
<accession>A0ABD2K4E1</accession>
<protein>
    <submittedName>
        <fullName evidence="2">Uncharacterized protein</fullName>
    </submittedName>
</protein>
<feature type="compositionally biased region" description="Low complexity" evidence="1">
    <location>
        <begin position="225"/>
        <end position="236"/>
    </location>
</feature>
<feature type="region of interest" description="Disordered" evidence="1">
    <location>
        <begin position="1"/>
        <end position="63"/>
    </location>
</feature>
<evidence type="ECO:0000313" key="3">
    <source>
        <dbReference type="Proteomes" id="UP001620645"/>
    </source>
</evidence>
<feature type="compositionally biased region" description="Polar residues" evidence="1">
    <location>
        <begin position="174"/>
        <end position="184"/>
    </location>
</feature>
<comment type="caution">
    <text evidence="2">The sequence shown here is derived from an EMBL/GenBank/DDBJ whole genome shotgun (WGS) entry which is preliminary data.</text>
</comment>
<feature type="region of interest" description="Disordered" evidence="1">
    <location>
        <begin position="341"/>
        <end position="362"/>
    </location>
</feature>
<gene>
    <name evidence="2" type="ORF">niasHS_000489</name>
</gene>
<evidence type="ECO:0000256" key="1">
    <source>
        <dbReference type="SAM" id="MobiDB-lite"/>
    </source>
</evidence>
<reference evidence="2 3" key="1">
    <citation type="submission" date="2024-10" db="EMBL/GenBank/DDBJ databases">
        <authorList>
            <person name="Kim D."/>
        </authorList>
    </citation>
    <scope>NUCLEOTIDE SEQUENCE [LARGE SCALE GENOMIC DNA]</scope>
    <source>
        <strain evidence="2">Taebaek</strain>
    </source>
</reference>
<organism evidence="2 3">
    <name type="scientific">Heterodera schachtii</name>
    <name type="common">Sugarbeet cyst nematode worm</name>
    <name type="synonym">Tylenchus schachtii</name>
    <dbReference type="NCBI Taxonomy" id="97005"/>
    <lineage>
        <taxon>Eukaryota</taxon>
        <taxon>Metazoa</taxon>
        <taxon>Ecdysozoa</taxon>
        <taxon>Nematoda</taxon>
        <taxon>Chromadorea</taxon>
        <taxon>Rhabditida</taxon>
        <taxon>Tylenchina</taxon>
        <taxon>Tylenchomorpha</taxon>
        <taxon>Tylenchoidea</taxon>
        <taxon>Heteroderidae</taxon>
        <taxon>Heteroderinae</taxon>
        <taxon>Heterodera</taxon>
    </lineage>
</organism>
<name>A0ABD2K4E1_HETSC</name>
<sequence>MLWRRSGNSSSVGRSGGQSFGQRDTMGQLSSAELPTVANAVDVQSEEPSTDSKTGPEIGNEAGRLEKLVIRPSQPIDICRGPSQNQPRNFHLQHLQKPMAQRLLQRSASEMTTAVPKCASTDRWAPAGTQKGHHQPRVIQPRRLATNNGNNGIANGTLMGGMISEMGGEGEDNGQINGRQSQPNNGGGHKRTNGLTAEMPTQAKDSAQRGEGPSGGQNKENGDNTGQRSGSSTSSRNSRKRLNSLELGSTEYDALEGTSSAEAKVAEKNHQKLNETKETATEQKQNEFLNGGSQMANDGTTDKKEGDNGTVRRRGEGGRIAYLYGIYGAHRDASTTAFAVTDESHPRQQRRSAFADQANTPGNRDASWDDCCCFEEEAAERDELIKMTRGCLVHSLHTVSDIIGYAKVVRAQRNETLGRLNDVMCQFDALIRSYSLAVKNGANFPRQFDVAAGQSFGGGGGDSANGALQGQTQLEPAA</sequence>
<keyword evidence="3" id="KW-1185">Reference proteome</keyword>
<dbReference type="EMBL" id="JBICCN010000053">
    <property type="protein sequence ID" value="KAL3097754.1"/>
    <property type="molecule type" value="Genomic_DNA"/>
</dbReference>
<proteinExistence type="predicted"/>
<feature type="compositionally biased region" description="Polar residues" evidence="1">
    <location>
        <begin position="286"/>
        <end position="299"/>
    </location>
</feature>
<dbReference type="AlphaFoldDB" id="A0ABD2K4E1"/>
<feature type="region of interest" description="Disordered" evidence="1">
    <location>
        <begin position="272"/>
        <end position="314"/>
    </location>
</feature>
<dbReference type="Proteomes" id="UP001620645">
    <property type="component" value="Unassembled WGS sequence"/>
</dbReference>